<dbReference type="OrthoDB" id="5348860at2"/>
<evidence type="ECO:0000313" key="2">
    <source>
        <dbReference type="EMBL" id="QOW47321.1"/>
    </source>
</evidence>
<dbReference type="InterPro" id="IPR053147">
    <property type="entry name" value="Hsp_HslJ-like"/>
</dbReference>
<dbReference type="Gene3D" id="2.40.128.270">
    <property type="match status" value="1"/>
</dbReference>
<dbReference type="EMBL" id="CP048659">
    <property type="protein sequence ID" value="QOW47321.1"/>
    <property type="molecule type" value="Genomic_DNA"/>
</dbReference>
<dbReference type="PROSITE" id="PS51257">
    <property type="entry name" value="PROKAR_LIPOPROTEIN"/>
    <property type="match status" value="1"/>
</dbReference>
<dbReference type="Proteomes" id="UP000593966">
    <property type="component" value="Chromosome"/>
</dbReference>
<dbReference type="Pfam" id="PF03724">
    <property type="entry name" value="META"/>
    <property type="match status" value="1"/>
</dbReference>
<dbReference type="AlphaFoldDB" id="A0A4Q4H2P8"/>
<name>A0A4Q4H2P8_9GAMM</name>
<evidence type="ECO:0000313" key="3">
    <source>
        <dbReference type="Proteomes" id="UP000593966"/>
    </source>
</evidence>
<organism evidence="2 3">
    <name type="scientific">Acinetobacter piscicola</name>
    <dbReference type="NCBI Taxonomy" id="2006115"/>
    <lineage>
        <taxon>Bacteria</taxon>
        <taxon>Pseudomonadati</taxon>
        <taxon>Pseudomonadota</taxon>
        <taxon>Gammaproteobacteria</taxon>
        <taxon>Moraxellales</taxon>
        <taxon>Moraxellaceae</taxon>
        <taxon>Acinetobacter</taxon>
    </lineage>
</organism>
<dbReference type="PANTHER" id="PTHR35535:SF1">
    <property type="entry name" value="HEAT SHOCK PROTEIN HSLJ"/>
    <property type="match status" value="1"/>
</dbReference>
<sequence>MLKNLLWIGIVSTAIVGCTTTTQSVQQQENLAVLQNKTWVMTHIGATEFAKKAETPMIQFGSDLRVSGSDGCNRIMGNYAVKNHHLNLGDIASTKMLCPNNQDIVAKYHTALKKVMGYQAYDQTLKLLDQHGNVVLQYHTAP</sequence>
<reference evidence="2 3" key="1">
    <citation type="submission" date="2020-02" db="EMBL/GenBank/DDBJ databases">
        <title>Tigecycline-resistant Acinetobacter species from pigs and migratory birds.</title>
        <authorList>
            <person name="Chen C."/>
            <person name="Sun J."/>
            <person name="Liao X.-P."/>
            <person name="Liu Y.-H."/>
        </authorList>
    </citation>
    <scope>NUCLEOTIDE SEQUENCE [LARGE SCALE GENOMIC DNA]</scope>
    <source>
        <strain evidence="2 3">YH12207_T</strain>
    </source>
</reference>
<dbReference type="RefSeq" id="WP_130072095.1">
    <property type="nucleotide sequence ID" value="NZ_CP048659.1"/>
</dbReference>
<dbReference type="InterPro" id="IPR038670">
    <property type="entry name" value="HslJ-like_sf"/>
</dbReference>
<accession>A0A4Q4H2P8</accession>
<evidence type="ECO:0000259" key="1">
    <source>
        <dbReference type="Pfam" id="PF03724"/>
    </source>
</evidence>
<proteinExistence type="predicted"/>
<protein>
    <submittedName>
        <fullName evidence="2">META domain-containing protein</fullName>
    </submittedName>
</protein>
<dbReference type="PANTHER" id="PTHR35535">
    <property type="entry name" value="HEAT SHOCK PROTEIN HSLJ"/>
    <property type="match status" value="1"/>
</dbReference>
<gene>
    <name evidence="2" type="ORF">G0028_16315</name>
</gene>
<keyword evidence="3" id="KW-1185">Reference proteome</keyword>
<feature type="domain" description="DUF306" evidence="1">
    <location>
        <begin position="33"/>
        <end position="138"/>
    </location>
</feature>
<dbReference type="InterPro" id="IPR005184">
    <property type="entry name" value="DUF306_Meta_HslJ"/>
</dbReference>